<dbReference type="EMBL" id="QWFX01000013">
    <property type="protein sequence ID" value="RIJ28508.1"/>
    <property type="molecule type" value="Genomic_DNA"/>
</dbReference>
<protein>
    <submittedName>
        <fullName evidence="6">Acyltransferase</fullName>
    </submittedName>
</protein>
<feature type="domain" description="Phospholipid/glycerol acyltransferase" evidence="5">
    <location>
        <begin position="58"/>
        <end position="170"/>
    </location>
</feature>
<feature type="region of interest" description="Disordered" evidence="4">
    <location>
        <begin position="204"/>
        <end position="229"/>
    </location>
</feature>
<dbReference type="GO" id="GO:0003841">
    <property type="term" value="F:1-acylglycerol-3-phosphate O-acyltransferase activity"/>
    <property type="evidence" value="ECO:0007669"/>
    <property type="project" value="TreeGrafter"/>
</dbReference>
<dbReference type="PANTHER" id="PTHR10434">
    <property type="entry name" value="1-ACYL-SN-GLYCEROL-3-PHOSPHATE ACYLTRANSFERASE"/>
    <property type="match status" value="1"/>
</dbReference>
<evidence type="ECO:0000313" key="6">
    <source>
        <dbReference type="EMBL" id="RIJ28508.1"/>
    </source>
</evidence>
<dbReference type="SMART" id="SM00563">
    <property type="entry name" value="PlsC"/>
    <property type="match status" value="1"/>
</dbReference>
<sequence>MGAVCADGVQACDSLRQRARPAASKSVFAPVWRQVCRLVLALGGWKVRGDWPDAPKAVMIAAPHTSNWDGFWMLAAAGLYQIKLKWMGKKSLTDHALGGFVRWLGCVPVDRTSASDVVDQMAAAFAGADRMILAIAPEGTRARAGEWKSGYYRIAMAAGVPLIVSVLDYGSRTIRIDGIIQPTGDYEADLPRIQAHYAGAEGRHAGRFSVGEAPEEEPSGGEIPPEDKG</sequence>
<evidence type="ECO:0000256" key="4">
    <source>
        <dbReference type="SAM" id="MobiDB-lite"/>
    </source>
</evidence>
<keyword evidence="7" id="KW-1185">Reference proteome</keyword>
<keyword evidence="2 6" id="KW-0808">Transferase</keyword>
<name>A0A399RAR8_9PROT</name>
<evidence type="ECO:0000313" key="7">
    <source>
        <dbReference type="Proteomes" id="UP000266385"/>
    </source>
</evidence>
<proteinExistence type="predicted"/>
<organism evidence="6 7">
    <name type="scientific">Henriciella mobilis</name>
    <dbReference type="NCBI Taxonomy" id="2305467"/>
    <lineage>
        <taxon>Bacteria</taxon>
        <taxon>Pseudomonadati</taxon>
        <taxon>Pseudomonadota</taxon>
        <taxon>Alphaproteobacteria</taxon>
        <taxon>Hyphomonadales</taxon>
        <taxon>Hyphomonadaceae</taxon>
        <taxon>Henriciella</taxon>
    </lineage>
</organism>
<evidence type="ECO:0000259" key="5">
    <source>
        <dbReference type="SMART" id="SM00563"/>
    </source>
</evidence>
<gene>
    <name evidence="6" type="ORF">D1223_14110</name>
</gene>
<dbReference type="Pfam" id="PF01553">
    <property type="entry name" value="Acyltransferase"/>
    <property type="match status" value="1"/>
</dbReference>
<evidence type="ECO:0000256" key="3">
    <source>
        <dbReference type="ARBA" id="ARBA00023315"/>
    </source>
</evidence>
<keyword evidence="3 6" id="KW-0012">Acyltransferase</keyword>
<dbReference type="InterPro" id="IPR002123">
    <property type="entry name" value="Plipid/glycerol_acylTrfase"/>
</dbReference>
<dbReference type="AlphaFoldDB" id="A0A399RAR8"/>
<comment type="caution">
    <text evidence="6">The sequence shown here is derived from an EMBL/GenBank/DDBJ whole genome shotgun (WGS) entry which is preliminary data.</text>
</comment>
<evidence type="ECO:0000256" key="2">
    <source>
        <dbReference type="ARBA" id="ARBA00022679"/>
    </source>
</evidence>
<dbReference type="Proteomes" id="UP000266385">
    <property type="component" value="Unassembled WGS sequence"/>
</dbReference>
<reference evidence="6 7" key="1">
    <citation type="submission" date="2018-08" db="EMBL/GenBank/DDBJ databases">
        <title>Henriciella mobilis sp. nov., isolated from seawater.</title>
        <authorList>
            <person name="Cheng H."/>
            <person name="Wu Y.-H."/>
            <person name="Xu X.-W."/>
            <person name="Guo L.-L."/>
        </authorList>
    </citation>
    <scope>NUCLEOTIDE SEQUENCE [LARGE SCALE GENOMIC DNA]</scope>
    <source>
        <strain evidence="6 7">JN25</strain>
    </source>
</reference>
<dbReference type="SUPFAM" id="SSF69593">
    <property type="entry name" value="Glycerol-3-phosphate (1)-acyltransferase"/>
    <property type="match status" value="1"/>
</dbReference>
<evidence type="ECO:0000256" key="1">
    <source>
        <dbReference type="ARBA" id="ARBA00005189"/>
    </source>
</evidence>
<dbReference type="GO" id="GO:0006654">
    <property type="term" value="P:phosphatidic acid biosynthetic process"/>
    <property type="evidence" value="ECO:0007669"/>
    <property type="project" value="TreeGrafter"/>
</dbReference>
<accession>A0A399RAR8</accession>
<dbReference type="PANTHER" id="PTHR10434:SF9">
    <property type="entry name" value="PHOSPHOLIPID_GLYCEROL ACYLTRANSFERASE DOMAIN-CONTAINING PROTEIN"/>
    <property type="match status" value="1"/>
</dbReference>
<comment type="pathway">
    <text evidence="1">Lipid metabolism.</text>
</comment>